<dbReference type="OrthoDB" id="6432029at2759"/>
<proteinExistence type="predicted"/>
<comment type="caution">
    <text evidence="2">The sequence shown here is derived from an EMBL/GenBank/DDBJ whole genome shotgun (WGS) entry which is preliminary data.</text>
</comment>
<evidence type="ECO:0000313" key="3">
    <source>
        <dbReference type="EMBL" id="GBN92058.1"/>
    </source>
</evidence>
<evidence type="ECO:0000256" key="1">
    <source>
        <dbReference type="SAM" id="MobiDB-lite"/>
    </source>
</evidence>
<dbReference type="Proteomes" id="UP000499080">
    <property type="component" value="Unassembled WGS sequence"/>
</dbReference>
<evidence type="ECO:0000313" key="2">
    <source>
        <dbReference type="EMBL" id="GBN65647.1"/>
    </source>
</evidence>
<evidence type="ECO:0000313" key="4">
    <source>
        <dbReference type="Proteomes" id="UP000499080"/>
    </source>
</evidence>
<keyword evidence="4" id="KW-1185">Reference proteome</keyword>
<dbReference type="EMBL" id="BGPR01014537">
    <property type="protein sequence ID" value="GBN65647.1"/>
    <property type="molecule type" value="Genomic_DNA"/>
</dbReference>
<sequence>MKQVRFSSDSPQRYTYDNESNEDGPTFHETYRESLQRKHLETQLLSNPHSEMARLQDLFESSRHFDVTLVFGNLGRHPHLLNYFLDFCFTASDTIGVIYKSFKPEECPYQVSETSNLNFLFIVEPEFGYTVSKPAGVDHVIVLSSHLYLWSPRYREQVRLLHLGTNILRESMLKVEKTWKPPMFCNKETMNNSRVKLDVSFCKSAHEAYLRLLTGRQILRYRQIPAIVSPQTLQVLQSLYICQTWNTFWNNYDSASGERVRKHINTVSPTFLINNKILIYFLSGHGPFPTYLYRFKKLNSPLCVCGQMGDAEHYTFDCSLTKDFHLTKPKTLIEKRGSQI</sequence>
<organism evidence="2 4">
    <name type="scientific">Araneus ventricosus</name>
    <name type="common">Orbweaver spider</name>
    <name type="synonym">Epeira ventricosa</name>
    <dbReference type="NCBI Taxonomy" id="182803"/>
    <lineage>
        <taxon>Eukaryota</taxon>
        <taxon>Metazoa</taxon>
        <taxon>Ecdysozoa</taxon>
        <taxon>Arthropoda</taxon>
        <taxon>Chelicerata</taxon>
        <taxon>Arachnida</taxon>
        <taxon>Araneae</taxon>
        <taxon>Araneomorphae</taxon>
        <taxon>Entelegynae</taxon>
        <taxon>Araneoidea</taxon>
        <taxon>Araneidae</taxon>
        <taxon>Araneus</taxon>
    </lineage>
</organism>
<name>A0A4Y2QQL8_ARAVE</name>
<dbReference type="AlphaFoldDB" id="A0A4Y2QQL8"/>
<accession>A0A4Y2QQL8</accession>
<protein>
    <submittedName>
        <fullName evidence="2">Uncharacterized protein</fullName>
    </submittedName>
</protein>
<reference evidence="2 4" key="1">
    <citation type="journal article" date="2019" name="Sci. Rep.">
        <title>Orb-weaving spider Araneus ventricosus genome elucidates the spidroin gene catalogue.</title>
        <authorList>
            <person name="Kono N."/>
            <person name="Nakamura H."/>
            <person name="Ohtoshi R."/>
            <person name="Moran D.A.P."/>
            <person name="Shinohara A."/>
            <person name="Yoshida Y."/>
            <person name="Fujiwara M."/>
            <person name="Mori M."/>
            <person name="Tomita M."/>
            <person name="Arakawa K."/>
        </authorList>
    </citation>
    <scope>NUCLEOTIDE SEQUENCE [LARGE SCALE GENOMIC DNA]</scope>
</reference>
<dbReference type="EMBL" id="BGPR01024197">
    <property type="protein sequence ID" value="GBN92058.1"/>
    <property type="molecule type" value="Genomic_DNA"/>
</dbReference>
<feature type="region of interest" description="Disordered" evidence="1">
    <location>
        <begin position="1"/>
        <end position="26"/>
    </location>
</feature>
<feature type="compositionally biased region" description="Polar residues" evidence="1">
    <location>
        <begin position="1"/>
        <end position="18"/>
    </location>
</feature>
<gene>
    <name evidence="2" type="ORF">AVEN_122869_1</name>
    <name evidence="3" type="ORF">AVEN_266872_1</name>
</gene>